<gene>
    <name evidence="1" type="ORF">L1987_70028</name>
</gene>
<name>A0ACB9B6H4_9ASTR</name>
<dbReference type="EMBL" id="CM042040">
    <property type="protein sequence ID" value="KAI3718037.1"/>
    <property type="molecule type" value="Genomic_DNA"/>
</dbReference>
<evidence type="ECO:0000313" key="2">
    <source>
        <dbReference type="Proteomes" id="UP001056120"/>
    </source>
</evidence>
<proteinExistence type="predicted"/>
<comment type="caution">
    <text evidence="1">The sequence shown here is derived from an EMBL/GenBank/DDBJ whole genome shotgun (WGS) entry which is preliminary data.</text>
</comment>
<reference evidence="1 2" key="2">
    <citation type="journal article" date="2022" name="Mol. Ecol. Resour.">
        <title>The genomes of chicory, endive, great burdock and yacon provide insights into Asteraceae paleo-polyploidization history and plant inulin production.</title>
        <authorList>
            <person name="Fan W."/>
            <person name="Wang S."/>
            <person name="Wang H."/>
            <person name="Wang A."/>
            <person name="Jiang F."/>
            <person name="Liu H."/>
            <person name="Zhao H."/>
            <person name="Xu D."/>
            <person name="Zhang Y."/>
        </authorList>
    </citation>
    <scope>NUCLEOTIDE SEQUENCE [LARGE SCALE GENOMIC DNA]</scope>
    <source>
        <strain evidence="2">cv. Yunnan</strain>
        <tissue evidence="1">Leaves</tissue>
    </source>
</reference>
<accession>A0ACB9B6H4</accession>
<protein>
    <submittedName>
        <fullName evidence="1">Uncharacterized protein</fullName>
    </submittedName>
</protein>
<reference evidence="2" key="1">
    <citation type="journal article" date="2022" name="Mol. Ecol. Resour.">
        <title>The genomes of chicory, endive, great burdock and yacon provide insights into Asteraceae palaeo-polyploidization history and plant inulin production.</title>
        <authorList>
            <person name="Fan W."/>
            <person name="Wang S."/>
            <person name="Wang H."/>
            <person name="Wang A."/>
            <person name="Jiang F."/>
            <person name="Liu H."/>
            <person name="Zhao H."/>
            <person name="Xu D."/>
            <person name="Zhang Y."/>
        </authorList>
    </citation>
    <scope>NUCLEOTIDE SEQUENCE [LARGE SCALE GENOMIC DNA]</scope>
    <source>
        <strain evidence="2">cv. Yunnan</strain>
    </source>
</reference>
<keyword evidence="2" id="KW-1185">Reference proteome</keyword>
<evidence type="ECO:0000313" key="1">
    <source>
        <dbReference type="EMBL" id="KAI3718037.1"/>
    </source>
</evidence>
<sequence>MDPLLFEKDFTDLLISINDVIQRLWRTFGMCLLFEEWMVAASKDFASAFGLFFVCFALNFFLQVCFL</sequence>
<organism evidence="1 2">
    <name type="scientific">Smallanthus sonchifolius</name>
    <dbReference type="NCBI Taxonomy" id="185202"/>
    <lineage>
        <taxon>Eukaryota</taxon>
        <taxon>Viridiplantae</taxon>
        <taxon>Streptophyta</taxon>
        <taxon>Embryophyta</taxon>
        <taxon>Tracheophyta</taxon>
        <taxon>Spermatophyta</taxon>
        <taxon>Magnoliopsida</taxon>
        <taxon>eudicotyledons</taxon>
        <taxon>Gunneridae</taxon>
        <taxon>Pentapetalae</taxon>
        <taxon>asterids</taxon>
        <taxon>campanulids</taxon>
        <taxon>Asterales</taxon>
        <taxon>Asteraceae</taxon>
        <taxon>Asteroideae</taxon>
        <taxon>Heliantheae alliance</taxon>
        <taxon>Millerieae</taxon>
        <taxon>Smallanthus</taxon>
    </lineage>
</organism>
<dbReference type="Proteomes" id="UP001056120">
    <property type="component" value="Linkage Group LG23"/>
</dbReference>